<protein>
    <submittedName>
        <fullName evidence="7">Major facilitator superfamily MFS_1</fullName>
    </submittedName>
</protein>
<accession>B3EE26</accession>
<feature type="domain" description="Major facilitator superfamily (MFS) profile" evidence="6">
    <location>
        <begin position="42"/>
        <end position="446"/>
    </location>
</feature>
<evidence type="ECO:0000256" key="4">
    <source>
        <dbReference type="ARBA" id="ARBA00023136"/>
    </source>
</evidence>
<name>B3EE26_CHLL2</name>
<keyword evidence="3 5" id="KW-1133">Transmembrane helix</keyword>
<dbReference type="Pfam" id="PF07690">
    <property type="entry name" value="MFS_1"/>
    <property type="match status" value="1"/>
</dbReference>
<feature type="transmembrane region" description="Helical" evidence="5">
    <location>
        <begin position="209"/>
        <end position="229"/>
    </location>
</feature>
<sequence length="454" mass="48105">MNAWTAPNYFHESQDSMLPMSSQEQRRLGPVQLSPNILPRHGLTFLFSAFFSIGLVTFVSIGQAYILNENLKIPVSEQGTISGNLVFWTEIVTLLFFVPAGVLMDRIGRKQVFSAGFLLLALAYALYPTASSIGELTLFRIIYALGIVAVTGALSTIMVDYPAERSRGKLIAITGFLNGLGIVVLNQFFGALPQRLTAGGMSGTDAGLYTHFGIAGIALISAVVVSVGLKSGTPVKKEERPPLKKLLTSGISYMKNPRILLSYGAAFVARGDQSIIGTFLPLWGTTAGIAMGMDPAEAVKKGTLIFIISQAAALLWAPVIGPVIDRMNRVSALVLCMFLASAGYLSLGFVGNPHEPFSLFFFMLLGIGQISSFLGAQSLIGQEAPKAERGSVIGMFNISGAIGILIITSTGGRLFDGMSPKAPFLVVGAINLLVMLAGILVRIHAPGKAAGGEE</sequence>
<dbReference type="HOGENOM" id="CLU_040254_0_0_10"/>
<comment type="subcellular location">
    <subcellularLocation>
        <location evidence="1">Membrane</location>
        <topology evidence="1">Multi-pass membrane protein</topology>
    </subcellularLocation>
</comment>
<evidence type="ECO:0000256" key="1">
    <source>
        <dbReference type="ARBA" id="ARBA00004141"/>
    </source>
</evidence>
<evidence type="ECO:0000256" key="2">
    <source>
        <dbReference type="ARBA" id="ARBA00022692"/>
    </source>
</evidence>
<feature type="transmembrane region" description="Helical" evidence="5">
    <location>
        <begin position="85"/>
        <end position="104"/>
    </location>
</feature>
<feature type="transmembrane region" description="Helical" evidence="5">
    <location>
        <begin position="422"/>
        <end position="441"/>
    </location>
</feature>
<evidence type="ECO:0000313" key="7">
    <source>
        <dbReference type="EMBL" id="ACD90728.1"/>
    </source>
</evidence>
<dbReference type="PANTHER" id="PTHR23524:SF1">
    <property type="entry name" value="MRH DOMAIN-CONTAINING PROTEIN-RELATED"/>
    <property type="match status" value="1"/>
</dbReference>
<feature type="transmembrane region" description="Helical" evidence="5">
    <location>
        <begin position="303"/>
        <end position="323"/>
    </location>
</feature>
<dbReference type="STRING" id="290315.Clim_1686"/>
<dbReference type="EMBL" id="CP001097">
    <property type="protein sequence ID" value="ACD90728.1"/>
    <property type="molecule type" value="Genomic_DNA"/>
</dbReference>
<keyword evidence="4 5" id="KW-0472">Membrane</keyword>
<keyword evidence="2 5" id="KW-0812">Transmembrane</keyword>
<dbReference type="PANTHER" id="PTHR23524">
    <property type="entry name" value="TRANSPORTER, PUTATIVE (AFU_ORTHOLOGUE AFUA_8G04850)-RELATED"/>
    <property type="match status" value="1"/>
</dbReference>
<feature type="transmembrane region" description="Helical" evidence="5">
    <location>
        <begin position="357"/>
        <end position="380"/>
    </location>
</feature>
<evidence type="ECO:0000256" key="5">
    <source>
        <dbReference type="SAM" id="Phobius"/>
    </source>
</evidence>
<dbReference type="PROSITE" id="PS50850">
    <property type="entry name" value="MFS"/>
    <property type="match status" value="1"/>
</dbReference>
<evidence type="ECO:0000256" key="3">
    <source>
        <dbReference type="ARBA" id="ARBA00022989"/>
    </source>
</evidence>
<dbReference type="Proteomes" id="UP000008841">
    <property type="component" value="Chromosome"/>
</dbReference>
<dbReference type="InterPro" id="IPR020846">
    <property type="entry name" value="MFS_dom"/>
</dbReference>
<dbReference type="InterPro" id="IPR036259">
    <property type="entry name" value="MFS_trans_sf"/>
</dbReference>
<dbReference type="AlphaFoldDB" id="B3EE26"/>
<feature type="transmembrane region" description="Helical" evidence="5">
    <location>
        <begin position="111"/>
        <end position="127"/>
    </location>
</feature>
<reference evidence="7 8" key="1">
    <citation type="submission" date="2008-05" db="EMBL/GenBank/DDBJ databases">
        <title>Complete sequence of Chlorobium limicola DSM 245.</title>
        <authorList>
            <consortium name="US DOE Joint Genome Institute"/>
            <person name="Lucas S."/>
            <person name="Copeland A."/>
            <person name="Lapidus A."/>
            <person name="Glavina del Rio T."/>
            <person name="Dalin E."/>
            <person name="Tice H."/>
            <person name="Bruce D."/>
            <person name="Goodwin L."/>
            <person name="Pitluck S."/>
            <person name="Schmutz J."/>
            <person name="Larimer F."/>
            <person name="Land M."/>
            <person name="Hauser L."/>
            <person name="Kyrpides N."/>
            <person name="Ovchinnikova G."/>
            <person name="Zhao F."/>
            <person name="Li T."/>
            <person name="Liu Z."/>
            <person name="Overmann J."/>
            <person name="Bryant D.A."/>
            <person name="Richardson P."/>
        </authorList>
    </citation>
    <scope>NUCLEOTIDE SEQUENCE [LARGE SCALE GENOMIC DNA]</scope>
    <source>
        <strain evidence="8">DSM 245 / NBRC 103803 / 6330</strain>
    </source>
</reference>
<dbReference type="Gene3D" id="1.20.1250.20">
    <property type="entry name" value="MFS general substrate transporter like domains"/>
    <property type="match status" value="1"/>
</dbReference>
<dbReference type="PROSITE" id="PS00216">
    <property type="entry name" value="SUGAR_TRANSPORT_1"/>
    <property type="match status" value="1"/>
</dbReference>
<dbReference type="KEGG" id="cli:Clim_1686"/>
<proteinExistence type="predicted"/>
<feature type="transmembrane region" description="Helical" evidence="5">
    <location>
        <begin position="170"/>
        <end position="189"/>
    </location>
</feature>
<feature type="transmembrane region" description="Helical" evidence="5">
    <location>
        <begin position="139"/>
        <end position="158"/>
    </location>
</feature>
<gene>
    <name evidence="7" type="ordered locus">Clim_1686</name>
</gene>
<organism evidence="7 8">
    <name type="scientific">Chlorobium limicola (strain DSM 245 / NBRC 103803 / 6330)</name>
    <dbReference type="NCBI Taxonomy" id="290315"/>
    <lineage>
        <taxon>Bacteria</taxon>
        <taxon>Pseudomonadati</taxon>
        <taxon>Chlorobiota</taxon>
        <taxon>Chlorobiia</taxon>
        <taxon>Chlorobiales</taxon>
        <taxon>Chlorobiaceae</taxon>
        <taxon>Chlorobium/Pelodictyon group</taxon>
        <taxon>Chlorobium</taxon>
    </lineage>
</organism>
<dbReference type="GO" id="GO:0016020">
    <property type="term" value="C:membrane"/>
    <property type="evidence" value="ECO:0007669"/>
    <property type="project" value="UniProtKB-SubCell"/>
</dbReference>
<feature type="transmembrane region" description="Helical" evidence="5">
    <location>
        <begin position="330"/>
        <end position="351"/>
    </location>
</feature>
<evidence type="ECO:0000259" key="6">
    <source>
        <dbReference type="PROSITE" id="PS50850"/>
    </source>
</evidence>
<dbReference type="GO" id="GO:0022857">
    <property type="term" value="F:transmembrane transporter activity"/>
    <property type="evidence" value="ECO:0007669"/>
    <property type="project" value="InterPro"/>
</dbReference>
<feature type="transmembrane region" description="Helical" evidence="5">
    <location>
        <begin position="392"/>
        <end position="410"/>
    </location>
</feature>
<feature type="transmembrane region" description="Helical" evidence="5">
    <location>
        <begin position="43"/>
        <end position="65"/>
    </location>
</feature>
<dbReference type="InterPro" id="IPR011701">
    <property type="entry name" value="MFS"/>
</dbReference>
<dbReference type="InterPro" id="IPR005829">
    <property type="entry name" value="Sugar_transporter_CS"/>
</dbReference>
<dbReference type="eggNOG" id="COG2814">
    <property type="taxonomic scope" value="Bacteria"/>
</dbReference>
<dbReference type="SUPFAM" id="SSF103473">
    <property type="entry name" value="MFS general substrate transporter"/>
    <property type="match status" value="1"/>
</dbReference>
<evidence type="ECO:0000313" key="8">
    <source>
        <dbReference type="Proteomes" id="UP000008841"/>
    </source>
</evidence>